<organism evidence="1 2">
    <name type="scientific">Aliarcobacter vitoriensis</name>
    <dbReference type="NCBI Taxonomy" id="2011099"/>
    <lineage>
        <taxon>Bacteria</taxon>
        <taxon>Pseudomonadati</taxon>
        <taxon>Campylobacterota</taxon>
        <taxon>Epsilonproteobacteria</taxon>
        <taxon>Campylobacterales</taxon>
        <taxon>Arcobacteraceae</taxon>
        <taxon>Aliarcobacter</taxon>
    </lineage>
</organism>
<protein>
    <submittedName>
        <fullName evidence="1">Uncharacterized protein</fullName>
    </submittedName>
</protein>
<gene>
    <name evidence="1" type="ORF">CRU91_08030</name>
</gene>
<accession>A0A366MTB7</accession>
<comment type="caution">
    <text evidence="1">The sequence shown here is derived from an EMBL/GenBank/DDBJ whole genome shotgun (WGS) entry which is preliminary data.</text>
</comment>
<dbReference type="Proteomes" id="UP000252669">
    <property type="component" value="Unassembled WGS sequence"/>
</dbReference>
<keyword evidence="2" id="KW-1185">Reference proteome</keyword>
<dbReference type="AlphaFoldDB" id="A0A366MTB7"/>
<dbReference type="EMBL" id="PDKB01000013">
    <property type="protein sequence ID" value="RBQ28632.1"/>
    <property type="molecule type" value="Genomic_DNA"/>
</dbReference>
<evidence type="ECO:0000313" key="1">
    <source>
        <dbReference type="EMBL" id="RBQ28632.1"/>
    </source>
</evidence>
<name>A0A366MTB7_9BACT</name>
<sequence length="47" mass="5808">MIASMDEKHDENSENEWLELSKKRYEEIQFRQVQTQNWNEIKPRVLS</sequence>
<evidence type="ECO:0000313" key="2">
    <source>
        <dbReference type="Proteomes" id="UP000252669"/>
    </source>
</evidence>
<reference evidence="1 2" key="1">
    <citation type="submission" date="2017-10" db="EMBL/GenBank/DDBJ databases">
        <title>Genomics of the genus Arcobacter.</title>
        <authorList>
            <person name="Perez-Cataluna A."/>
            <person name="Figueras M.J."/>
        </authorList>
    </citation>
    <scope>NUCLEOTIDE SEQUENCE [LARGE SCALE GENOMIC DNA]</scope>
    <source>
        <strain evidence="1 2">CECT 9230</strain>
    </source>
</reference>
<proteinExistence type="predicted"/>